<dbReference type="PANTHER" id="PTHR32141:SF160">
    <property type="entry name" value="F-BOX DOMAIN-CONTAINING PROTEIN"/>
    <property type="match status" value="1"/>
</dbReference>
<evidence type="ECO:0000259" key="2">
    <source>
        <dbReference type="Pfam" id="PF24758"/>
    </source>
</evidence>
<protein>
    <submittedName>
        <fullName evidence="3">Uncharacterized protein</fullName>
    </submittedName>
</protein>
<dbReference type="InterPro" id="IPR006566">
    <property type="entry name" value="FBD"/>
</dbReference>
<sequence length="380" mass="42950">PGRRFSIPRCYNPPAETLDGWLQSPALKNLQELEFCYDFPFHDISLPLPLRASVHNFSSTLRVASFGGCSGFPDGNSAGMLHLPVLKQLSLLYVTISNSSMQTLFDGCPVIESLLINCPKGCSCVQVVSHSLRSLGLRRGSGVLRLKQLIIKDAPNLQRLLLLVLTYVDVEIDISLISAPKLEILGQITDTFPRIQFAATFFQGSQQLSSMMVVPNVKVLALTNGHLNLDMVINFMRCFPCLETLYIKIMMIGNTTNSWCRKYRNLISTLDIHLKKIVLLNYRGNRSHVNFAKFFVLNAKVLQLMILELQDRNTSSEWIERQHRLIKTNNRASIGARFDFVYHDRLTYPFGHVCTKALCWFARQYYVGGVNGCDTDSFVC</sequence>
<accession>A0A5J9UG74</accession>
<reference evidence="3 4" key="1">
    <citation type="journal article" date="2019" name="Sci. Rep.">
        <title>A high-quality genome of Eragrostis curvula grass provides insights into Poaceae evolution and supports new strategies to enhance forage quality.</title>
        <authorList>
            <person name="Carballo J."/>
            <person name="Santos B.A.C.M."/>
            <person name="Zappacosta D."/>
            <person name="Garbus I."/>
            <person name="Selva J.P."/>
            <person name="Gallo C.A."/>
            <person name="Diaz A."/>
            <person name="Albertini E."/>
            <person name="Caccamo M."/>
            <person name="Echenique V."/>
        </authorList>
    </citation>
    <scope>NUCLEOTIDE SEQUENCE [LARGE SCALE GENOMIC DNA]</scope>
    <source>
        <strain evidence="4">cv. Victoria</strain>
        <tissue evidence="3">Leaf</tissue>
    </source>
</reference>
<dbReference type="SUPFAM" id="SSF52047">
    <property type="entry name" value="RNI-like"/>
    <property type="match status" value="1"/>
</dbReference>
<dbReference type="AlphaFoldDB" id="A0A5J9UG74"/>
<evidence type="ECO:0000259" key="1">
    <source>
        <dbReference type="Pfam" id="PF08387"/>
    </source>
</evidence>
<dbReference type="InterPro" id="IPR055411">
    <property type="entry name" value="LRR_FXL15/At3g58940/PEG3-like"/>
</dbReference>
<feature type="non-terminal residue" evidence="3">
    <location>
        <position position="1"/>
    </location>
</feature>
<dbReference type="OrthoDB" id="612216at2759"/>
<feature type="domain" description="F-box/LRR-repeat protein 15/At3g58940/PEG3-like LRR" evidence="2">
    <location>
        <begin position="18"/>
        <end position="247"/>
    </location>
</feature>
<dbReference type="InterPro" id="IPR055302">
    <property type="entry name" value="F-box_dom-containing"/>
</dbReference>
<evidence type="ECO:0000313" key="4">
    <source>
        <dbReference type="Proteomes" id="UP000324897"/>
    </source>
</evidence>
<proteinExistence type="predicted"/>
<dbReference type="EMBL" id="RWGY01000026">
    <property type="protein sequence ID" value="TVU22739.1"/>
    <property type="molecule type" value="Genomic_DNA"/>
</dbReference>
<feature type="domain" description="FBD" evidence="1">
    <location>
        <begin position="267"/>
        <end position="306"/>
    </location>
</feature>
<dbReference type="Proteomes" id="UP000324897">
    <property type="component" value="Unassembled WGS sequence"/>
</dbReference>
<dbReference type="PANTHER" id="PTHR32141">
    <property type="match status" value="1"/>
</dbReference>
<keyword evidence="4" id="KW-1185">Reference proteome</keyword>
<dbReference type="InterPro" id="IPR032675">
    <property type="entry name" value="LRR_dom_sf"/>
</dbReference>
<dbReference type="Gramene" id="TVU22739">
    <property type="protein sequence ID" value="TVU22739"/>
    <property type="gene ID" value="EJB05_32456"/>
</dbReference>
<organism evidence="3 4">
    <name type="scientific">Eragrostis curvula</name>
    <name type="common">weeping love grass</name>
    <dbReference type="NCBI Taxonomy" id="38414"/>
    <lineage>
        <taxon>Eukaryota</taxon>
        <taxon>Viridiplantae</taxon>
        <taxon>Streptophyta</taxon>
        <taxon>Embryophyta</taxon>
        <taxon>Tracheophyta</taxon>
        <taxon>Spermatophyta</taxon>
        <taxon>Magnoliopsida</taxon>
        <taxon>Liliopsida</taxon>
        <taxon>Poales</taxon>
        <taxon>Poaceae</taxon>
        <taxon>PACMAD clade</taxon>
        <taxon>Chloridoideae</taxon>
        <taxon>Eragrostideae</taxon>
        <taxon>Eragrostidinae</taxon>
        <taxon>Eragrostis</taxon>
    </lineage>
</organism>
<evidence type="ECO:0000313" key="3">
    <source>
        <dbReference type="EMBL" id="TVU22739.1"/>
    </source>
</evidence>
<feature type="non-terminal residue" evidence="3">
    <location>
        <position position="380"/>
    </location>
</feature>
<dbReference type="Pfam" id="PF08387">
    <property type="entry name" value="FBD"/>
    <property type="match status" value="1"/>
</dbReference>
<name>A0A5J9UG74_9POAL</name>
<comment type="caution">
    <text evidence="3">The sequence shown here is derived from an EMBL/GenBank/DDBJ whole genome shotgun (WGS) entry which is preliminary data.</text>
</comment>
<dbReference type="Pfam" id="PF24758">
    <property type="entry name" value="LRR_At5g56370"/>
    <property type="match status" value="1"/>
</dbReference>
<gene>
    <name evidence="3" type="ORF">EJB05_32456</name>
</gene>
<dbReference type="Gene3D" id="3.80.10.10">
    <property type="entry name" value="Ribonuclease Inhibitor"/>
    <property type="match status" value="1"/>
</dbReference>